<reference evidence="1" key="1">
    <citation type="submission" date="2022-11" db="EMBL/GenBank/DDBJ databases">
        <title>Refractory cell wall polysaccharides provide important carbon source for microbial heterotrophs in the hadal ocean.</title>
        <authorList>
            <person name="Zhu X."/>
        </authorList>
    </citation>
    <scope>NUCLEOTIDE SEQUENCE</scope>
    <source>
        <strain evidence="1">MTRN7</strain>
    </source>
</reference>
<protein>
    <recommendedName>
        <fullName evidence="3">Arginyl-tRNA synthetase</fullName>
    </recommendedName>
</protein>
<evidence type="ECO:0000313" key="2">
    <source>
        <dbReference type="Proteomes" id="UP001149142"/>
    </source>
</evidence>
<dbReference type="Proteomes" id="UP001149142">
    <property type="component" value="Unassembled WGS sequence"/>
</dbReference>
<evidence type="ECO:0008006" key="3">
    <source>
        <dbReference type="Google" id="ProtNLM"/>
    </source>
</evidence>
<name>A0ABT4RZI1_9FLAO</name>
<dbReference type="RefSeq" id="WP_223878853.1">
    <property type="nucleotide sequence ID" value="NZ_CAXQEU010000085.1"/>
</dbReference>
<organism evidence="1 2">
    <name type="scientific">Mesoflavibacter profundi</name>
    <dbReference type="NCBI Taxonomy" id="2708110"/>
    <lineage>
        <taxon>Bacteria</taxon>
        <taxon>Pseudomonadati</taxon>
        <taxon>Bacteroidota</taxon>
        <taxon>Flavobacteriia</taxon>
        <taxon>Flavobacteriales</taxon>
        <taxon>Flavobacteriaceae</taxon>
        <taxon>Mesoflavibacter</taxon>
    </lineage>
</organism>
<gene>
    <name evidence="1" type="ORF">OOZ35_05360</name>
</gene>
<sequence length="151" mass="17594">MVKELIKLLYNTTYKDNKIIQQINDLVGKPFNLWEAFKLKGVGSKRMIIDEVSPNLQAIVNRISDVNYGSLELRPKGVLIHIGKGLQRFTWVIPYYKLVIYKINGASIHADGKFVHFRPNKTYKENKVFFKKLLDQKINFDAQFSTIPYNE</sequence>
<dbReference type="EMBL" id="JAPFGC010000002">
    <property type="protein sequence ID" value="MDA0176920.1"/>
    <property type="molecule type" value="Genomic_DNA"/>
</dbReference>
<keyword evidence="2" id="KW-1185">Reference proteome</keyword>
<evidence type="ECO:0000313" key="1">
    <source>
        <dbReference type="EMBL" id="MDA0176920.1"/>
    </source>
</evidence>
<accession>A0ABT4RZI1</accession>
<comment type="caution">
    <text evidence="1">The sequence shown here is derived from an EMBL/GenBank/DDBJ whole genome shotgun (WGS) entry which is preliminary data.</text>
</comment>
<proteinExistence type="predicted"/>